<protein>
    <submittedName>
        <fullName evidence="2">Uncharacterized protein</fullName>
    </submittedName>
</protein>
<organism evidence="2 3">
    <name type="scientific">Brucella grignonensis</name>
    <dbReference type="NCBI Taxonomy" id="94627"/>
    <lineage>
        <taxon>Bacteria</taxon>
        <taxon>Pseudomonadati</taxon>
        <taxon>Pseudomonadota</taxon>
        <taxon>Alphaproteobacteria</taxon>
        <taxon>Hyphomicrobiales</taxon>
        <taxon>Brucellaceae</taxon>
        <taxon>Brucella/Ochrobactrum group</taxon>
        <taxon>Brucella</taxon>
    </lineage>
</organism>
<evidence type="ECO:0000313" key="2">
    <source>
        <dbReference type="EMBL" id="OYR16021.1"/>
    </source>
</evidence>
<name>A0A256FNN5_9HYPH</name>
<dbReference type="AlphaFoldDB" id="A0A256FNN5"/>
<gene>
    <name evidence="2" type="ORF">CEV33_0070</name>
</gene>
<reference evidence="2 3" key="1">
    <citation type="submission" date="2017-07" db="EMBL/GenBank/DDBJ databases">
        <title>Phylogenetic study on the rhizospheric bacterium Ochrobactrum sp. A44.</title>
        <authorList>
            <person name="Krzyzanowska D.M."/>
            <person name="Ossowicki A."/>
            <person name="Rajewska M."/>
            <person name="Maciag T."/>
            <person name="Kaczynski Z."/>
            <person name="Czerwicka M."/>
            <person name="Jafra S."/>
        </authorList>
    </citation>
    <scope>NUCLEOTIDE SEQUENCE [LARGE SCALE GENOMIC DNA]</scope>
    <source>
        <strain evidence="2 3">OgA9a</strain>
    </source>
</reference>
<evidence type="ECO:0000256" key="1">
    <source>
        <dbReference type="SAM" id="MobiDB-lite"/>
    </source>
</evidence>
<comment type="caution">
    <text evidence="2">The sequence shown here is derived from an EMBL/GenBank/DDBJ whole genome shotgun (WGS) entry which is preliminary data.</text>
</comment>
<accession>A0A256FNN5</accession>
<feature type="region of interest" description="Disordered" evidence="1">
    <location>
        <begin position="17"/>
        <end position="37"/>
    </location>
</feature>
<sequence>MEIAGRVVQKIFNKSPATISGNKSYSENKQSHAGASF</sequence>
<proteinExistence type="predicted"/>
<keyword evidence="3" id="KW-1185">Reference proteome</keyword>
<evidence type="ECO:0000313" key="3">
    <source>
        <dbReference type="Proteomes" id="UP000216478"/>
    </source>
</evidence>
<dbReference type="Proteomes" id="UP000216478">
    <property type="component" value="Unassembled WGS sequence"/>
</dbReference>
<dbReference type="EMBL" id="NNRL01000153">
    <property type="protein sequence ID" value="OYR16021.1"/>
    <property type="molecule type" value="Genomic_DNA"/>
</dbReference>